<evidence type="ECO:0000313" key="3">
    <source>
        <dbReference type="RefSeq" id="XP_046588189.1"/>
    </source>
</evidence>
<feature type="domain" description="Dynein heavy chain C-terminal" evidence="1">
    <location>
        <begin position="2"/>
        <end position="128"/>
    </location>
</feature>
<dbReference type="PANTHER" id="PTHR22878">
    <property type="entry name" value="DYNEIN HEAVY CHAIN 6, AXONEMAL-LIKE-RELATED"/>
    <property type="match status" value="1"/>
</dbReference>
<dbReference type="PANTHER" id="PTHR22878:SF63">
    <property type="entry name" value="DYNEIN AXONEMAL HEAVY CHAIN 10"/>
    <property type="match status" value="1"/>
</dbReference>
<sequence length="131" mass="14736">MACRKNAWPLDRSLTYTAVSNFRDAAEVEERPDQGCYVQGLYLEGACWDSEGHCLKRSHPKVLIEELPVLTVIPIEAHRLKLQNTLKTPVYTTSNRRNAMGVGLVFEADLATTEHISHWVLQGVCLLLNSD</sequence>
<dbReference type="InterPro" id="IPR026983">
    <property type="entry name" value="DHC"/>
</dbReference>
<dbReference type="Proteomes" id="UP000829291">
    <property type="component" value="Chromosome 1"/>
</dbReference>
<organism evidence="2 3">
    <name type="scientific">Neodiprion lecontei</name>
    <name type="common">Redheaded pine sawfly</name>
    <dbReference type="NCBI Taxonomy" id="441921"/>
    <lineage>
        <taxon>Eukaryota</taxon>
        <taxon>Metazoa</taxon>
        <taxon>Ecdysozoa</taxon>
        <taxon>Arthropoda</taxon>
        <taxon>Hexapoda</taxon>
        <taxon>Insecta</taxon>
        <taxon>Pterygota</taxon>
        <taxon>Neoptera</taxon>
        <taxon>Endopterygota</taxon>
        <taxon>Hymenoptera</taxon>
        <taxon>Tenthredinoidea</taxon>
        <taxon>Diprionidae</taxon>
        <taxon>Diprioninae</taxon>
        <taxon>Neodiprion</taxon>
    </lineage>
</organism>
<keyword evidence="2" id="KW-1185">Reference proteome</keyword>
<dbReference type="Pfam" id="PF18199">
    <property type="entry name" value="Dynein_C"/>
    <property type="match status" value="1"/>
</dbReference>
<accession>A0ABM3FJK4</accession>
<evidence type="ECO:0000259" key="1">
    <source>
        <dbReference type="Pfam" id="PF18199"/>
    </source>
</evidence>
<reference evidence="3" key="1">
    <citation type="submission" date="2025-08" db="UniProtKB">
        <authorList>
            <consortium name="RefSeq"/>
        </authorList>
    </citation>
    <scope>IDENTIFICATION</scope>
    <source>
        <tissue evidence="3">Thorax and Abdomen</tissue>
    </source>
</reference>
<dbReference type="RefSeq" id="XP_046588189.1">
    <property type="nucleotide sequence ID" value="XM_046732233.1"/>
</dbReference>
<protein>
    <submittedName>
        <fullName evidence="3">Dynein axonemal heavy chain 10-like</fullName>
    </submittedName>
</protein>
<dbReference type="Gene3D" id="3.10.490.20">
    <property type="match status" value="1"/>
</dbReference>
<proteinExistence type="predicted"/>
<name>A0ABM3FJK4_NEOLC</name>
<dbReference type="GeneID" id="124293071"/>
<dbReference type="InterPro" id="IPR043160">
    <property type="entry name" value="Dynein_C_barrel"/>
</dbReference>
<evidence type="ECO:0000313" key="2">
    <source>
        <dbReference type="Proteomes" id="UP000829291"/>
    </source>
</evidence>
<dbReference type="InterPro" id="IPR041228">
    <property type="entry name" value="Dynein_C"/>
</dbReference>
<gene>
    <name evidence="3" type="primary">LOC124293071</name>
</gene>